<keyword evidence="2" id="KW-0813">Transport</keyword>
<dbReference type="PANTHER" id="PTHR42711">
    <property type="entry name" value="ABC TRANSPORTER ATP-BINDING PROTEIN"/>
    <property type="match status" value="1"/>
</dbReference>
<dbReference type="InterPro" id="IPR027417">
    <property type="entry name" value="P-loop_NTPase"/>
</dbReference>
<dbReference type="InterPro" id="IPR003439">
    <property type="entry name" value="ABC_transporter-like_ATP-bd"/>
</dbReference>
<dbReference type="InterPro" id="IPR050763">
    <property type="entry name" value="ABC_transporter_ATP-binding"/>
</dbReference>
<keyword evidence="3" id="KW-0547">Nucleotide-binding</keyword>
<evidence type="ECO:0000256" key="2">
    <source>
        <dbReference type="ARBA" id="ARBA00022448"/>
    </source>
</evidence>
<dbReference type="CDD" id="cd03230">
    <property type="entry name" value="ABC_DR_subfamily_A"/>
    <property type="match status" value="1"/>
</dbReference>
<dbReference type="KEGG" id="shj:SHELI_v1c01080"/>
<feature type="domain" description="ABC transporter" evidence="5">
    <location>
        <begin position="2"/>
        <end position="229"/>
    </location>
</feature>
<name>A0A1B3SJE6_9MOLU</name>
<gene>
    <name evidence="6" type="ORF">SHELI_v1c01080</name>
</gene>
<keyword evidence="7" id="KW-1185">Reference proteome</keyword>
<dbReference type="InterPro" id="IPR003593">
    <property type="entry name" value="AAA+_ATPase"/>
</dbReference>
<dbReference type="AlphaFoldDB" id="A0A1B3SJE6"/>
<dbReference type="GO" id="GO:0005524">
    <property type="term" value="F:ATP binding"/>
    <property type="evidence" value="ECO:0007669"/>
    <property type="project" value="UniProtKB-KW"/>
</dbReference>
<dbReference type="STRING" id="216938.SHELI_v1c01080"/>
<dbReference type="EMBL" id="CP017015">
    <property type="protein sequence ID" value="AOG60063.1"/>
    <property type="molecule type" value="Genomic_DNA"/>
</dbReference>
<keyword evidence="4 6" id="KW-0067">ATP-binding</keyword>
<dbReference type="PATRIC" id="fig|216938.3.peg.108"/>
<evidence type="ECO:0000313" key="7">
    <source>
        <dbReference type="Proteomes" id="UP000094378"/>
    </source>
</evidence>
<evidence type="ECO:0000259" key="5">
    <source>
        <dbReference type="PROSITE" id="PS50893"/>
    </source>
</evidence>
<organism evidence="6 7">
    <name type="scientific">Spiroplasma helicoides</name>
    <dbReference type="NCBI Taxonomy" id="216938"/>
    <lineage>
        <taxon>Bacteria</taxon>
        <taxon>Bacillati</taxon>
        <taxon>Mycoplasmatota</taxon>
        <taxon>Mollicutes</taxon>
        <taxon>Entomoplasmatales</taxon>
        <taxon>Spiroplasmataceae</taxon>
        <taxon>Spiroplasma</taxon>
    </lineage>
</organism>
<sequence length="250" mass="28540">MIELKNVSRKIGNFKLDNVSFQIKRGAVVAFVGDNGAGKTTTIKAIFGELKIDSGEILMDGQNLFSNNNLTKIAFFPDSNSIPLNIRVHDYMLYICAAHGIQTKDAVKIIDDVYRLLELRPYKNKYIKELSAGWKKKAIMASVLIRKPEYIIFDEPTANVDVESKLYFMGILHLLINQGITVLITSHIIEELQEVANYLVLIKKGKIVYADNFDNKKEHIMDVYKQHMKHPIKDLRILHMLYGKENNNGN</sequence>
<dbReference type="Pfam" id="PF00005">
    <property type="entry name" value="ABC_tran"/>
    <property type="match status" value="1"/>
</dbReference>
<dbReference type="InterPro" id="IPR017871">
    <property type="entry name" value="ABC_transporter-like_CS"/>
</dbReference>
<comment type="similarity">
    <text evidence="1">Belongs to the ABC transporter superfamily.</text>
</comment>
<accession>A0A1B3SJE6</accession>
<evidence type="ECO:0000313" key="6">
    <source>
        <dbReference type="EMBL" id="AOG60063.1"/>
    </source>
</evidence>
<dbReference type="Proteomes" id="UP000094378">
    <property type="component" value="Chromosome"/>
</dbReference>
<proteinExistence type="inferred from homology"/>
<dbReference type="GO" id="GO:0016887">
    <property type="term" value="F:ATP hydrolysis activity"/>
    <property type="evidence" value="ECO:0007669"/>
    <property type="project" value="InterPro"/>
</dbReference>
<reference evidence="6 7" key="1">
    <citation type="submission" date="2016-08" db="EMBL/GenBank/DDBJ databases">
        <title>Complete genome sequence of Spiroplasma helicoides TABS-2 (DSM 22551).</title>
        <authorList>
            <person name="Shen W.-Y."/>
            <person name="Lo W.-S."/>
            <person name="Lai Y.-C."/>
            <person name="Kuo C.-H."/>
        </authorList>
    </citation>
    <scope>NUCLEOTIDE SEQUENCE [LARGE SCALE GENOMIC DNA]</scope>
    <source>
        <strain evidence="6 7">TABS-2</strain>
    </source>
</reference>
<dbReference type="RefSeq" id="WP_069115843.1">
    <property type="nucleotide sequence ID" value="NZ_CP017015.1"/>
</dbReference>
<dbReference type="PROSITE" id="PS50893">
    <property type="entry name" value="ABC_TRANSPORTER_2"/>
    <property type="match status" value="1"/>
</dbReference>
<dbReference type="PROSITE" id="PS00211">
    <property type="entry name" value="ABC_TRANSPORTER_1"/>
    <property type="match status" value="1"/>
</dbReference>
<evidence type="ECO:0000256" key="3">
    <source>
        <dbReference type="ARBA" id="ARBA00022741"/>
    </source>
</evidence>
<protein>
    <submittedName>
        <fullName evidence="6">ABC transporter ATP-binding protein</fullName>
    </submittedName>
</protein>
<dbReference type="SUPFAM" id="SSF52540">
    <property type="entry name" value="P-loop containing nucleoside triphosphate hydrolases"/>
    <property type="match status" value="1"/>
</dbReference>
<dbReference type="PANTHER" id="PTHR42711:SF5">
    <property type="entry name" value="ABC TRANSPORTER ATP-BINDING PROTEIN NATA"/>
    <property type="match status" value="1"/>
</dbReference>
<dbReference type="SMART" id="SM00382">
    <property type="entry name" value="AAA"/>
    <property type="match status" value="1"/>
</dbReference>
<evidence type="ECO:0000256" key="4">
    <source>
        <dbReference type="ARBA" id="ARBA00022840"/>
    </source>
</evidence>
<dbReference type="Gene3D" id="3.40.50.300">
    <property type="entry name" value="P-loop containing nucleotide triphosphate hydrolases"/>
    <property type="match status" value="1"/>
</dbReference>
<evidence type="ECO:0000256" key="1">
    <source>
        <dbReference type="ARBA" id="ARBA00005417"/>
    </source>
</evidence>